<evidence type="ECO:0000256" key="3">
    <source>
        <dbReference type="PROSITE-ProRule" id="PRU00047"/>
    </source>
</evidence>
<dbReference type="SUPFAM" id="SSF57756">
    <property type="entry name" value="Retrovirus zinc finger-like domains"/>
    <property type="match status" value="1"/>
</dbReference>
<evidence type="ECO:0000256" key="2">
    <source>
        <dbReference type="ARBA" id="ARBA00022840"/>
    </source>
</evidence>
<dbReference type="Pfam" id="PF00098">
    <property type="entry name" value="zf-CCHC"/>
    <property type="match status" value="1"/>
</dbReference>
<feature type="region of interest" description="Disordered" evidence="4">
    <location>
        <begin position="42"/>
        <end position="72"/>
    </location>
</feature>
<dbReference type="EMBL" id="OIVN01004988">
    <property type="protein sequence ID" value="SPD20279.1"/>
    <property type="molecule type" value="Genomic_DNA"/>
</dbReference>
<organism evidence="6">
    <name type="scientific">Fagus sylvatica</name>
    <name type="common">Beechnut</name>
    <dbReference type="NCBI Taxonomy" id="28930"/>
    <lineage>
        <taxon>Eukaryota</taxon>
        <taxon>Viridiplantae</taxon>
        <taxon>Streptophyta</taxon>
        <taxon>Embryophyta</taxon>
        <taxon>Tracheophyta</taxon>
        <taxon>Spermatophyta</taxon>
        <taxon>Magnoliopsida</taxon>
        <taxon>eudicotyledons</taxon>
        <taxon>Gunneridae</taxon>
        <taxon>Pentapetalae</taxon>
        <taxon>rosids</taxon>
        <taxon>fabids</taxon>
        <taxon>Fagales</taxon>
        <taxon>Fagaceae</taxon>
        <taxon>Fagus</taxon>
    </lineage>
</organism>
<dbReference type="Gene3D" id="4.10.60.10">
    <property type="entry name" value="Zinc finger, CCHC-type"/>
    <property type="match status" value="1"/>
</dbReference>
<sequence>MVQEIEVEAVGANGPENHQHHEGLEAEVELLRRELHALTKQFKRDKEHQLQGSEDKDWEEKGTRMGEDEEGALETKQLVRKTLQYQPFGGERNQFHNDSNLWQQPRPTKDSRGNTTSNVVETKTTSSYKPNTTGMTFKCYKCGEQGHKANECKKPAIQPRGKALLIEEVAQEEDTDQELSWDHNVVEIGEDLEGEIARLKECLYRRSLSKKIMSLWHIIMGMIKEKSIRMEKARQVFKAKDEYFIRNGAILLEKQISCNQGRDIEPIRVFSAKDIQQAQNKYNPNLILSSEIVTVYKGILDDRQVAIKVKGPLSLWSIEKTIDVLLKRGHDKTIDQPQERCRNPSVMLRRRTNLVDDFAFSMEKNCILQIVDDVVQSQGSNEDIQAFAELAMRCIKKKGYERPTMREVTLELRRIQHLIRSKQNNGSG</sequence>
<keyword evidence="3" id="KW-0479">Metal-binding</keyword>
<dbReference type="GO" id="GO:0005886">
    <property type="term" value="C:plasma membrane"/>
    <property type="evidence" value="ECO:0007669"/>
    <property type="project" value="TreeGrafter"/>
</dbReference>
<feature type="domain" description="CCHC-type" evidence="5">
    <location>
        <begin position="138"/>
        <end position="154"/>
    </location>
</feature>
<proteinExistence type="predicted"/>
<evidence type="ECO:0000256" key="1">
    <source>
        <dbReference type="ARBA" id="ARBA00022741"/>
    </source>
</evidence>
<dbReference type="Gene3D" id="1.10.510.10">
    <property type="entry name" value="Transferase(Phosphotransferase) domain 1"/>
    <property type="match status" value="1"/>
</dbReference>
<reference evidence="6" key="1">
    <citation type="submission" date="2018-02" db="EMBL/GenBank/DDBJ databases">
        <authorList>
            <person name="Cohen D.B."/>
            <person name="Kent A.D."/>
        </authorList>
    </citation>
    <scope>NUCLEOTIDE SEQUENCE</scope>
</reference>
<feature type="compositionally biased region" description="Polar residues" evidence="4">
    <location>
        <begin position="96"/>
        <end position="106"/>
    </location>
</feature>
<evidence type="ECO:0000259" key="5">
    <source>
        <dbReference type="PROSITE" id="PS50158"/>
    </source>
</evidence>
<dbReference type="GO" id="GO:0005524">
    <property type="term" value="F:ATP binding"/>
    <property type="evidence" value="ECO:0007669"/>
    <property type="project" value="UniProtKB-KW"/>
</dbReference>
<dbReference type="PANTHER" id="PTHR27005:SF468">
    <property type="entry name" value="OS01G0310500 PROTEIN"/>
    <property type="match status" value="1"/>
</dbReference>
<name>A0A2N9I8D1_FAGSY</name>
<keyword evidence="1" id="KW-0547">Nucleotide-binding</keyword>
<dbReference type="GO" id="GO:0004674">
    <property type="term" value="F:protein serine/threonine kinase activity"/>
    <property type="evidence" value="ECO:0007669"/>
    <property type="project" value="TreeGrafter"/>
</dbReference>
<feature type="compositionally biased region" description="Basic and acidic residues" evidence="4">
    <location>
        <begin position="42"/>
        <end position="66"/>
    </location>
</feature>
<dbReference type="PROSITE" id="PS50158">
    <property type="entry name" value="ZF_CCHC"/>
    <property type="match status" value="1"/>
</dbReference>
<dbReference type="GO" id="GO:0003676">
    <property type="term" value="F:nucleic acid binding"/>
    <property type="evidence" value="ECO:0007669"/>
    <property type="project" value="InterPro"/>
</dbReference>
<dbReference type="GO" id="GO:0007166">
    <property type="term" value="P:cell surface receptor signaling pathway"/>
    <property type="evidence" value="ECO:0007669"/>
    <property type="project" value="InterPro"/>
</dbReference>
<evidence type="ECO:0000313" key="6">
    <source>
        <dbReference type="EMBL" id="SPD20279.1"/>
    </source>
</evidence>
<feature type="compositionally biased region" description="Polar residues" evidence="4">
    <location>
        <begin position="113"/>
        <end position="127"/>
    </location>
</feature>
<gene>
    <name evidence="6" type="ORF">FSB_LOCUS48161</name>
</gene>
<evidence type="ECO:0000256" key="4">
    <source>
        <dbReference type="SAM" id="MobiDB-lite"/>
    </source>
</evidence>
<dbReference type="InterPro" id="IPR001878">
    <property type="entry name" value="Znf_CCHC"/>
</dbReference>
<dbReference type="SMART" id="SM00343">
    <property type="entry name" value="ZnF_C2HC"/>
    <property type="match status" value="1"/>
</dbReference>
<accession>A0A2N9I8D1</accession>
<keyword evidence="3" id="KW-0863">Zinc-finger</keyword>
<dbReference type="InterPro" id="IPR036875">
    <property type="entry name" value="Znf_CCHC_sf"/>
</dbReference>
<feature type="region of interest" description="Disordered" evidence="4">
    <location>
        <begin position="89"/>
        <end position="127"/>
    </location>
</feature>
<dbReference type="InterPro" id="IPR045274">
    <property type="entry name" value="WAK-like"/>
</dbReference>
<keyword evidence="3" id="KW-0862">Zinc</keyword>
<keyword evidence="2" id="KW-0067">ATP-binding</keyword>
<dbReference type="GO" id="GO:0008270">
    <property type="term" value="F:zinc ion binding"/>
    <property type="evidence" value="ECO:0007669"/>
    <property type="project" value="UniProtKB-KW"/>
</dbReference>
<dbReference type="AlphaFoldDB" id="A0A2N9I8D1"/>
<protein>
    <recommendedName>
        <fullName evidence="5">CCHC-type domain-containing protein</fullName>
    </recommendedName>
</protein>
<dbReference type="PANTHER" id="PTHR27005">
    <property type="entry name" value="WALL-ASSOCIATED RECEPTOR KINASE-LIKE 21"/>
    <property type="match status" value="1"/>
</dbReference>